<evidence type="ECO:0000313" key="12">
    <source>
        <dbReference type="Proteomes" id="UP000663860"/>
    </source>
</evidence>
<dbReference type="Gene3D" id="1.20.1070.10">
    <property type="entry name" value="Rhodopsin 7-helix transmembrane proteins"/>
    <property type="match status" value="1"/>
</dbReference>
<feature type="domain" description="G-protein coupled receptors family 1 profile" evidence="10">
    <location>
        <begin position="25"/>
        <end position="278"/>
    </location>
</feature>
<keyword evidence="4 9" id="KW-1133">Transmembrane helix</keyword>
<keyword evidence="6 9" id="KW-0472">Membrane</keyword>
<evidence type="ECO:0000256" key="8">
    <source>
        <dbReference type="ARBA" id="ARBA00023224"/>
    </source>
</evidence>
<evidence type="ECO:0000256" key="2">
    <source>
        <dbReference type="ARBA" id="ARBA00022475"/>
    </source>
</evidence>
<feature type="transmembrane region" description="Helical" evidence="9">
    <location>
        <begin position="89"/>
        <end position="111"/>
    </location>
</feature>
<evidence type="ECO:0000256" key="4">
    <source>
        <dbReference type="ARBA" id="ARBA00022989"/>
    </source>
</evidence>
<reference evidence="11" key="1">
    <citation type="submission" date="2021-02" db="EMBL/GenBank/DDBJ databases">
        <authorList>
            <person name="Nowell W R."/>
        </authorList>
    </citation>
    <scope>NUCLEOTIDE SEQUENCE</scope>
</reference>
<accession>A0A813XQR7</accession>
<keyword evidence="3 9" id="KW-0812">Transmembrane</keyword>
<dbReference type="PROSITE" id="PS50262">
    <property type="entry name" value="G_PROTEIN_RECEP_F1_2"/>
    <property type="match status" value="1"/>
</dbReference>
<comment type="caution">
    <text evidence="11">The sequence shown here is derived from an EMBL/GenBank/DDBJ whole genome shotgun (WGS) entry which is preliminary data.</text>
</comment>
<dbReference type="AlphaFoldDB" id="A0A813XQR7"/>
<feature type="transmembrane region" description="Helical" evidence="9">
    <location>
        <begin position="12"/>
        <end position="34"/>
    </location>
</feature>
<dbReference type="GO" id="GO:0007218">
    <property type="term" value="P:neuropeptide signaling pathway"/>
    <property type="evidence" value="ECO:0007669"/>
    <property type="project" value="TreeGrafter"/>
</dbReference>
<dbReference type="Proteomes" id="UP000663860">
    <property type="component" value="Unassembled WGS sequence"/>
</dbReference>
<comment type="subcellular location">
    <subcellularLocation>
        <location evidence="1">Cell membrane</location>
        <topology evidence="1">Multi-pass membrane protein</topology>
    </subcellularLocation>
</comment>
<feature type="transmembrane region" description="Helical" evidence="9">
    <location>
        <begin position="170"/>
        <end position="192"/>
    </location>
</feature>
<evidence type="ECO:0000256" key="1">
    <source>
        <dbReference type="ARBA" id="ARBA00004651"/>
    </source>
</evidence>
<protein>
    <recommendedName>
        <fullName evidence="10">G-protein coupled receptors family 1 profile domain-containing protein</fullName>
    </recommendedName>
</protein>
<keyword evidence="2" id="KW-1003">Cell membrane</keyword>
<name>A0A813XQR7_9BILA</name>
<feature type="transmembrane region" description="Helical" evidence="9">
    <location>
        <begin position="212"/>
        <end position="232"/>
    </location>
</feature>
<keyword evidence="8" id="KW-0807">Transducer</keyword>
<dbReference type="SUPFAM" id="SSF81321">
    <property type="entry name" value="Family A G protein-coupled receptor-like"/>
    <property type="match status" value="1"/>
</dbReference>
<evidence type="ECO:0000256" key="6">
    <source>
        <dbReference type="ARBA" id="ARBA00023136"/>
    </source>
</evidence>
<evidence type="ECO:0000256" key="7">
    <source>
        <dbReference type="ARBA" id="ARBA00023170"/>
    </source>
</evidence>
<sequence>MLLLYISQQVTIYVGFFLLVIGVLGNGINILVFSSVRTYRKSPCTFYFLIASIVNVIYIIINLISRIVSAGYGIDLTRTSSTWCRTRQYLIGVFSLISITCSCLATIDQFLLTSRNAYLRSLSNITLAHRIVLIVVIVGCIHTIPCLIFFDISPITKTCININAVYNYYVVIYVLTVTCMIPVIIMIIFGYLTYRNIHLTRILAQQQADRQLIRMTLIEVVLVVFTITPYGINNAYSLASAGIAKNADRLMSEYFASTMISLLTYFYYAGSCYMFFISSSRFRRTVREKIFFWQRSNQVQPLQQVTLTVGITTFPNKINN</sequence>
<organism evidence="11 12">
    <name type="scientific">Adineta steineri</name>
    <dbReference type="NCBI Taxonomy" id="433720"/>
    <lineage>
        <taxon>Eukaryota</taxon>
        <taxon>Metazoa</taxon>
        <taxon>Spiralia</taxon>
        <taxon>Gnathifera</taxon>
        <taxon>Rotifera</taxon>
        <taxon>Eurotatoria</taxon>
        <taxon>Bdelloidea</taxon>
        <taxon>Adinetida</taxon>
        <taxon>Adinetidae</taxon>
        <taxon>Adineta</taxon>
    </lineage>
</organism>
<feature type="transmembrane region" description="Helical" evidence="9">
    <location>
        <begin position="46"/>
        <end position="69"/>
    </location>
</feature>
<dbReference type="InterPro" id="IPR017452">
    <property type="entry name" value="GPCR_Rhodpsn_7TM"/>
</dbReference>
<proteinExistence type="predicted"/>
<evidence type="ECO:0000313" key="11">
    <source>
        <dbReference type="EMBL" id="CAF0873365.1"/>
    </source>
</evidence>
<dbReference type="EMBL" id="CAJNOE010000079">
    <property type="protein sequence ID" value="CAF0873365.1"/>
    <property type="molecule type" value="Genomic_DNA"/>
</dbReference>
<dbReference type="PANTHER" id="PTHR24230:SF75">
    <property type="entry name" value="RELAXIN FAMILY PEPTIDE RECEPTOR 3"/>
    <property type="match status" value="1"/>
</dbReference>
<evidence type="ECO:0000256" key="3">
    <source>
        <dbReference type="ARBA" id="ARBA00022692"/>
    </source>
</evidence>
<dbReference type="GO" id="GO:0005886">
    <property type="term" value="C:plasma membrane"/>
    <property type="evidence" value="ECO:0007669"/>
    <property type="project" value="UniProtKB-SubCell"/>
</dbReference>
<feature type="transmembrane region" description="Helical" evidence="9">
    <location>
        <begin position="131"/>
        <end position="150"/>
    </location>
</feature>
<dbReference type="GO" id="GO:0008528">
    <property type="term" value="F:G protein-coupled peptide receptor activity"/>
    <property type="evidence" value="ECO:0007669"/>
    <property type="project" value="TreeGrafter"/>
</dbReference>
<gene>
    <name evidence="11" type="ORF">IZO911_LOCUS10781</name>
</gene>
<keyword evidence="7" id="KW-0675">Receptor</keyword>
<feature type="transmembrane region" description="Helical" evidence="9">
    <location>
        <begin position="254"/>
        <end position="277"/>
    </location>
</feature>
<keyword evidence="5" id="KW-0297">G-protein coupled receptor</keyword>
<evidence type="ECO:0000259" key="10">
    <source>
        <dbReference type="PROSITE" id="PS50262"/>
    </source>
</evidence>
<evidence type="ECO:0000256" key="9">
    <source>
        <dbReference type="SAM" id="Phobius"/>
    </source>
</evidence>
<dbReference type="PANTHER" id="PTHR24230">
    <property type="entry name" value="G-PROTEIN COUPLED RECEPTOR"/>
    <property type="match status" value="1"/>
</dbReference>
<evidence type="ECO:0000256" key="5">
    <source>
        <dbReference type="ARBA" id="ARBA00023040"/>
    </source>
</evidence>